<keyword evidence="2" id="KW-1185">Reference proteome</keyword>
<evidence type="ECO:0000313" key="2">
    <source>
        <dbReference type="Proteomes" id="UP000694867"/>
    </source>
</evidence>
<gene>
    <name evidence="3" type="primary">LOC100903289</name>
</gene>
<name>A0AAJ6QYE5_9ACAR</name>
<proteinExistence type="predicted"/>
<organism evidence="2 3">
    <name type="scientific">Galendromus occidentalis</name>
    <name type="common">western predatory mite</name>
    <dbReference type="NCBI Taxonomy" id="34638"/>
    <lineage>
        <taxon>Eukaryota</taxon>
        <taxon>Metazoa</taxon>
        <taxon>Ecdysozoa</taxon>
        <taxon>Arthropoda</taxon>
        <taxon>Chelicerata</taxon>
        <taxon>Arachnida</taxon>
        <taxon>Acari</taxon>
        <taxon>Parasitiformes</taxon>
        <taxon>Mesostigmata</taxon>
        <taxon>Gamasina</taxon>
        <taxon>Phytoseioidea</taxon>
        <taxon>Phytoseiidae</taxon>
        <taxon>Typhlodrominae</taxon>
        <taxon>Galendromus</taxon>
    </lineage>
</organism>
<keyword evidence="1" id="KW-0812">Transmembrane</keyword>
<accession>A0AAJ6QYE5</accession>
<keyword evidence="1" id="KW-1133">Transmembrane helix</keyword>
<sequence>MTACLRDTLDSVECSAQEIINRTKSHRLDNPLEAFELKTLINIRLQDLARHKEIALEAGILSADDAAEIMGLEARLAISLAKCELYLASPEKYREFVVHKKALVNRWTRRLTRVGFVSIAVLTVLIGMKVLRTLRPTIQRFDL</sequence>
<keyword evidence="1" id="KW-0472">Membrane</keyword>
<dbReference type="Proteomes" id="UP000694867">
    <property type="component" value="Unplaced"/>
</dbReference>
<protein>
    <submittedName>
        <fullName evidence="3">Uncharacterized protein LOC100903289</fullName>
    </submittedName>
</protein>
<dbReference type="GeneID" id="100903289"/>
<reference evidence="3" key="1">
    <citation type="submission" date="2025-08" db="UniProtKB">
        <authorList>
            <consortium name="RefSeq"/>
        </authorList>
    </citation>
    <scope>IDENTIFICATION</scope>
</reference>
<evidence type="ECO:0000256" key="1">
    <source>
        <dbReference type="SAM" id="Phobius"/>
    </source>
</evidence>
<evidence type="ECO:0000313" key="3">
    <source>
        <dbReference type="RefSeq" id="XP_003747948.1"/>
    </source>
</evidence>
<dbReference type="AlphaFoldDB" id="A0AAJ6QYE5"/>
<feature type="transmembrane region" description="Helical" evidence="1">
    <location>
        <begin position="111"/>
        <end position="131"/>
    </location>
</feature>
<dbReference type="KEGG" id="goe:100903289"/>
<dbReference type="RefSeq" id="XP_003747948.1">
    <property type="nucleotide sequence ID" value="XM_003747900.2"/>
</dbReference>